<dbReference type="EMBL" id="JADFFL010000004">
    <property type="protein sequence ID" value="MBE9662847.1"/>
    <property type="molecule type" value="Genomic_DNA"/>
</dbReference>
<sequence>MKKFISIITCVILAFSVTSCRKFLDVNTDPNNPTSTTPNFLLPSIISNGFQIQAFESYQFVGLLTQNIGRRGAPNGAFEQYYFAPNIRPFQETYQIVGSNIPPMIKTAEAEGSVYYVGAGKIMFALILAHATDLVGDIPYTEAFNAALTIAPKYDTQESIYAVVDKLLDEGIIEMQKPASANFRPFYASSPSESGDILYKGDVNKWIKLAYSLKARQANHLVKKAIYDPTKILTYIDKAMVANTDDAQLYWQNPTSTVLSSNNVFGPTRGNFAAITFGRYFIEMLNGKNVGGDAALPDDPRLPIMAVSAAATGTMPGANNAQTALVTPAPSLSDFYGSWYAVDAYNGTTGAGVFPVITNSEMRFIEAEAAFRANLPQRAYDAYRLGITAHMDRLGVSVANRTTYLASTGIAQNPAGLSLKKIMEQKYIALYMNPETWADMRRLDYSQSIYTGFYYPTNPNPVAVAAGNAYPRRTYYPTTEVTLNPNEVTKQGQNAQNYFLKPLWWDQP</sequence>
<organism evidence="2 3">
    <name type="scientific">Mucilaginibacter myungsuensis</name>
    <dbReference type="NCBI Taxonomy" id="649104"/>
    <lineage>
        <taxon>Bacteria</taxon>
        <taxon>Pseudomonadati</taxon>
        <taxon>Bacteroidota</taxon>
        <taxon>Sphingobacteriia</taxon>
        <taxon>Sphingobacteriales</taxon>
        <taxon>Sphingobacteriaceae</taxon>
        <taxon>Mucilaginibacter</taxon>
    </lineage>
</organism>
<dbReference type="InterPro" id="IPR041662">
    <property type="entry name" value="SusD-like_2"/>
</dbReference>
<reference evidence="2" key="1">
    <citation type="submission" date="2020-10" db="EMBL/GenBank/DDBJ databases">
        <title>Mucilaginibacter mali sp. nov., isolated from rhizosphere soil of apple orchard.</title>
        <authorList>
            <person name="Lee J.-S."/>
            <person name="Kim H.S."/>
            <person name="Kim J.-S."/>
        </authorList>
    </citation>
    <scope>NUCLEOTIDE SEQUENCE</scope>
    <source>
        <strain evidence="2">KCTC 22746</strain>
    </source>
</reference>
<dbReference type="Proteomes" id="UP000622475">
    <property type="component" value="Unassembled WGS sequence"/>
</dbReference>
<evidence type="ECO:0000313" key="2">
    <source>
        <dbReference type="EMBL" id="MBE9662847.1"/>
    </source>
</evidence>
<dbReference type="Pfam" id="PF12771">
    <property type="entry name" value="SusD-like_2"/>
    <property type="match status" value="1"/>
</dbReference>
<dbReference type="InterPro" id="IPR011990">
    <property type="entry name" value="TPR-like_helical_dom_sf"/>
</dbReference>
<feature type="chain" id="PRO_5038013507" evidence="1">
    <location>
        <begin position="22"/>
        <end position="508"/>
    </location>
</feature>
<proteinExistence type="predicted"/>
<accession>A0A929KX79</accession>
<feature type="signal peptide" evidence="1">
    <location>
        <begin position="1"/>
        <end position="21"/>
    </location>
</feature>
<dbReference type="RefSeq" id="WP_194112070.1">
    <property type="nucleotide sequence ID" value="NZ_JADFFL010000004.1"/>
</dbReference>
<protein>
    <submittedName>
        <fullName evidence="2">SusD/RagB family nutrient-binding outer membrane lipoprotein</fullName>
    </submittedName>
</protein>
<dbReference type="SUPFAM" id="SSF48452">
    <property type="entry name" value="TPR-like"/>
    <property type="match status" value="1"/>
</dbReference>
<name>A0A929KX79_9SPHI</name>
<evidence type="ECO:0000313" key="3">
    <source>
        <dbReference type="Proteomes" id="UP000622475"/>
    </source>
</evidence>
<evidence type="ECO:0000256" key="1">
    <source>
        <dbReference type="SAM" id="SignalP"/>
    </source>
</evidence>
<keyword evidence="3" id="KW-1185">Reference proteome</keyword>
<keyword evidence="1" id="KW-0732">Signal</keyword>
<gene>
    <name evidence="2" type="ORF">IRJ16_13210</name>
</gene>
<dbReference type="PROSITE" id="PS51257">
    <property type="entry name" value="PROKAR_LIPOPROTEIN"/>
    <property type="match status" value="1"/>
</dbReference>
<dbReference type="AlphaFoldDB" id="A0A929KX79"/>
<comment type="caution">
    <text evidence="2">The sequence shown here is derived from an EMBL/GenBank/DDBJ whole genome shotgun (WGS) entry which is preliminary data.</text>
</comment>
<keyword evidence="2" id="KW-0449">Lipoprotein</keyword>
<dbReference type="Gene3D" id="1.25.40.390">
    <property type="match status" value="1"/>
</dbReference>